<dbReference type="Proteomes" id="UP000823388">
    <property type="component" value="Chromosome 6N"/>
</dbReference>
<dbReference type="InterPro" id="IPR035513">
    <property type="entry name" value="Invertase/methylesterase_inhib"/>
</dbReference>
<evidence type="ECO:0000256" key="1">
    <source>
        <dbReference type="SAM" id="SignalP"/>
    </source>
</evidence>
<organism evidence="2 3">
    <name type="scientific">Panicum virgatum</name>
    <name type="common">Blackwell switchgrass</name>
    <dbReference type="NCBI Taxonomy" id="38727"/>
    <lineage>
        <taxon>Eukaryota</taxon>
        <taxon>Viridiplantae</taxon>
        <taxon>Streptophyta</taxon>
        <taxon>Embryophyta</taxon>
        <taxon>Tracheophyta</taxon>
        <taxon>Spermatophyta</taxon>
        <taxon>Magnoliopsida</taxon>
        <taxon>Liliopsida</taxon>
        <taxon>Poales</taxon>
        <taxon>Poaceae</taxon>
        <taxon>PACMAD clade</taxon>
        <taxon>Panicoideae</taxon>
        <taxon>Panicodae</taxon>
        <taxon>Paniceae</taxon>
        <taxon>Panicinae</taxon>
        <taxon>Panicum</taxon>
        <taxon>Panicum sect. Hiantes</taxon>
    </lineage>
</organism>
<dbReference type="AlphaFoldDB" id="A0A8T0QU04"/>
<evidence type="ECO:0008006" key="4">
    <source>
        <dbReference type="Google" id="ProtNLM"/>
    </source>
</evidence>
<feature type="chain" id="PRO_5035778142" description="Pectinesterase inhibitor domain-containing protein" evidence="1">
    <location>
        <begin position="27"/>
        <end position="184"/>
    </location>
</feature>
<evidence type="ECO:0000313" key="2">
    <source>
        <dbReference type="EMBL" id="KAG2576637.1"/>
    </source>
</evidence>
<name>A0A8T0QU04_PANVG</name>
<dbReference type="PANTHER" id="PTHR34838">
    <property type="entry name" value="OS08G0142100 PROTEIN-RELATED"/>
    <property type="match status" value="1"/>
</dbReference>
<dbReference type="SUPFAM" id="SSF101148">
    <property type="entry name" value="Plant invertase/pectin methylesterase inhibitor"/>
    <property type="match status" value="1"/>
</dbReference>
<feature type="signal peptide" evidence="1">
    <location>
        <begin position="1"/>
        <end position="26"/>
    </location>
</feature>
<dbReference type="Gene3D" id="1.20.140.40">
    <property type="entry name" value="Invertase/pectin methylesterase inhibitor family protein"/>
    <property type="match status" value="1"/>
</dbReference>
<protein>
    <recommendedName>
        <fullName evidence="4">Pectinesterase inhibitor domain-containing protein</fullName>
    </recommendedName>
</protein>
<keyword evidence="1" id="KW-0732">Signal</keyword>
<dbReference type="PANTHER" id="PTHR34838:SF3">
    <property type="entry name" value="OS08G0142100 PROTEIN"/>
    <property type="match status" value="1"/>
</dbReference>
<gene>
    <name evidence="2" type="ORF">PVAP13_6NG036549</name>
</gene>
<proteinExistence type="predicted"/>
<reference evidence="2" key="1">
    <citation type="submission" date="2020-05" db="EMBL/GenBank/DDBJ databases">
        <title>WGS assembly of Panicum virgatum.</title>
        <authorList>
            <person name="Lovell J.T."/>
            <person name="Jenkins J."/>
            <person name="Shu S."/>
            <person name="Juenger T.E."/>
            <person name="Schmutz J."/>
        </authorList>
    </citation>
    <scope>NUCLEOTIDE SEQUENCE</scope>
    <source>
        <strain evidence="2">AP13</strain>
    </source>
</reference>
<sequence length="184" mass="19975">MKVASMLTFVLAIFAPLPTLFTTGTACDNVPTMKRDDACLKSCNMKPEWCKLCQETLRAAPDTAEVTSYALMATRQASLKYGGTMNTINQMLGAGNLPRKEREAVSHCKGKYGEAGALMASIAKQLDGCDFTRGRQEYIDAQVAIGSCQDGLWSFQYMPLYATVTADHDLTMVAFELGGLIFGS</sequence>
<comment type="caution">
    <text evidence="2">The sequence shown here is derived from an EMBL/GenBank/DDBJ whole genome shotgun (WGS) entry which is preliminary data.</text>
</comment>
<accession>A0A8T0QU04</accession>
<keyword evidence="3" id="KW-1185">Reference proteome</keyword>
<evidence type="ECO:0000313" key="3">
    <source>
        <dbReference type="Proteomes" id="UP000823388"/>
    </source>
</evidence>
<dbReference type="PROSITE" id="PS51257">
    <property type="entry name" value="PROKAR_LIPOPROTEIN"/>
    <property type="match status" value="1"/>
</dbReference>
<dbReference type="EMBL" id="CM029048">
    <property type="protein sequence ID" value="KAG2576637.1"/>
    <property type="molecule type" value="Genomic_DNA"/>
</dbReference>